<gene>
    <name evidence="1" type="ORF">METZ01_LOCUS166897</name>
</gene>
<proteinExistence type="predicted"/>
<dbReference type="AlphaFoldDB" id="A0A382BLM0"/>
<protein>
    <submittedName>
        <fullName evidence="1">Uncharacterized protein</fullName>
    </submittedName>
</protein>
<dbReference type="EMBL" id="UINC01030142">
    <property type="protein sequence ID" value="SVB14043.1"/>
    <property type="molecule type" value="Genomic_DNA"/>
</dbReference>
<reference evidence="1" key="1">
    <citation type="submission" date="2018-05" db="EMBL/GenBank/DDBJ databases">
        <authorList>
            <person name="Lanie J.A."/>
            <person name="Ng W.-L."/>
            <person name="Kazmierczak K.M."/>
            <person name="Andrzejewski T.M."/>
            <person name="Davidsen T.M."/>
            <person name="Wayne K.J."/>
            <person name="Tettelin H."/>
            <person name="Glass J.I."/>
            <person name="Rusch D."/>
            <person name="Podicherti R."/>
            <person name="Tsui H.-C.T."/>
            <person name="Winkler M.E."/>
        </authorList>
    </citation>
    <scope>NUCLEOTIDE SEQUENCE</scope>
</reference>
<evidence type="ECO:0000313" key="1">
    <source>
        <dbReference type="EMBL" id="SVB14043.1"/>
    </source>
</evidence>
<dbReference type="SUPFAM" id="SSF51197">
    <property type="entry name" value="Clavaminate synthase-like"/>
    <property type="match status" value="1"/>
</dbReference>
<organism evidence="1">
    <name type="scientific">marine metagenome</name>
    <dbReference type="NCBI Taxonomy" id="408172"/>
    <lineage>
        <taxon>unclassified sequences</taxon>
        <taxon>metagenomes</taxon>
        <taxon>ecological metagenomes</taxon>
    </lineage>
</organism>
<feature type="non-terminal residue" evidence="1">
    <location>
        <position position="129"/>
    </location>
</feature>
<accession>A0A382BLM0</accession>
<sequence length="129" mass="14536">MNDDSQSPTPTHYTAITDQILSEMDRDLSFHECGVAEPVALSHEQIETFNREGFLSPIPLFGAHEISDIRSYFDDLLARVLAEGDNQYSISSAHQRHGRVHDLLCHPQITQIVGDLLGNRFVGWGSHFF</sequence>
<name>A0A382BLM0_9ZZZZ</name>
<dbReference type="Gene3D" id="2.60.120.620">
    <property type="entry name" value="q2cbj1_9rhob like domain"/>
    <property type="match status" value="1"/>
</dbReference>